<dbReference type="Pfam" id="PF00664">
    <property type="entry name" value="ABC_membrane"/>
    <property type="match status" value="1"/>
</dbReference>
<dbReference type="PROSITE" id="PS00211">
    <property type="entry name" value="ABC_TRANSPORTER_1"/>
    <property type="match status" value="1"/>
</dbReference>
<feature type="domain" description="ABC transmembrane type-1" evidence="11">
    <location>
        <begin position="17"/>
        <end position="299"/>
    </location>
</feature>
<name>A0A934PAV1_9STRE</name>
<keyword evidence="7 9" id="KW-1133">Transmembrane helix</keyword>
<dbReference type="GO" id="GO:0005524">
    <property type="term" value="F:ATP binding"/>
    <property type="evidence" value="ECO:0007669"/>
    <property type="project" value="UniProtKB-KW"/>
</dbReference>
<keyword evidence="13" id="KW-1185">Reference proteome</keyword>
<evidence type="ECO:0000256" key="9">
    <source>
        <dbReference type="SAM" id="Phobius"/>
    </source>
</evidence>
<evidence type="ECO:0000256" key="5">
    <source>
        <dbReference type="ARBA" id="ARBA00022741"/>
    </source>
</evidence>
<dbReference type="GO" id="GO:0005886">
    <property type="term" value="C:plasma membrane"/>
    <property type="evidence" value="ECO:0007669"/>
    <property type="project" value="UniProtKB-SubCell"/>
</dbReference>
<feature type="transmembrane region" description="Helical" evidence="9">
    <location>
        <begin position="128"/>
        <end position="147"/>
    </location>
</feature>
<dbReference type="Pfam" id="PF00005">
    <property type="entry name" value="ABC_tran"/>
    <property type="match status" value="1"/>
</dbReference>
<evidence type="ECO:0000259" key="11">
    <source>
        <dbReference type="PROSITE" id="PS50929"/>
    </source>
</evidence>
<dbReference type="CDD" id="cd18541">
    <property type="entry name" value="ABC_6TM_TmrB_like"/>
    <property type="match status" value="1"/>
</dbReference>
<dbReference type="RefSeq" id="WP_199568174.1">
    <property type="nucleotide sequence ID" value="NZ_JAENBP010000008.1"/>
</dbReference>
<keyword evidence="6 12" id="KW-0067">ATP-binding</keyword>
<dbReference type="InterPro" id="IPR003593">
    <property type="entry name" value="AAA+_ATPase"/>
</dbReference>
<evidence type="ECO:0000313" key="12">
    <source>
        <dbReference type="EMBL" id="MBJ8350260.1"/>
    </source>
</evidence>
<gene>
    <name evidence="12" type="ORF">JHK64_06395</name>
</gene>
<dbReference type="EMBL" id="JAENBP010000008">
    <property type="protein sequence ID" value="MBJ8350260.1"/>
    <property type="molecule type" value="Genomic_DNA"/>
</dbReference>
<dbReference type="Proteomes" id="UP000644875">
    <property type="component" value="Unassembled WGS sequence"/>
</dbReference>
<evidence type="ECO:0000256" key="4">
    <source>
        <dbReference type="ARBA" id="ARBA00022692"/>
    </source>
</evidence>
<dbReference type="GO" id="GO:0016887">
    <property type="term" value="F:ATP hydrolysis activity"/>
    <property type="evidence" value="ECO:0007669"/>
    <property type="project" value="InterPro"/>
</dbReference>
<dbReference type="InterPro" id="IPR011527">
    <property type="entry name" value="ABC1_TM_dom"/>
</dbReference>
<keyword evidence="5" id="KW-0547">Nucleotide-binding</keyword>
<comment type="caution">
    <text evidence="12">The sequence shown here is derived from an EMBL/GenBank/DDBJ whole genome shotgun (WGS) entry which is preliminary data.</text>
</comment>
<dbReference type="AlphaFoldDB" id="A0A934PAV1"/>
<feature type="transmembrane region" description="Helical" evidence="9">
    <location>
        <begin position="244"/>
        <end position="264"/>
    </location>
</feature>
<feature type="domain" description="ABC transporter" evidence="10">
    <location>
        <begin position="332"/>
        <end position="567"/>
    </location>
</feature>
<keyword evidence="2" id="KW-0813">Transport</keyword>
<dbReference type="Gene3D" id="1.20.1560.10">
    <property type="entry name" value="ABC transporter type 1, transmembrane domain"/>
    <property type="match status" value="1"/>
</dbReference>
<sequence>MFQLIYHFIMKKKWRYLLIVTALVIYDVSLVIPTKIIEQVVDLMTKGQLTSQLLVNNAIYLIFVTVISYVTAYIWARYLFQSSVEFRLNLQKQAFQKLLKMRTPFFDKFRSGDVMTRFTTDSEGLKELVGFGLMVVFYAGGTVLFVIPVMFFISWSVSLFAIIPLLLLAGCIYFLGKKQDVLVEKNRNAIASLSDEVLEVIEGIRVIRAYSKKEDLFKKFQASTQKLARQDDYVRRYQSAYGPLFFFFLGISTVIILLMGANGIQDGTLTLGQIIALQIYASSLVEPFWMLAEFILTYQVGKTSFEKINELLVTGDELEKDGKIILTKPEEIVFDHYSFTYPNGSNQSLSDISLRIKAGETLGVVGKTGSGKTTFVRQFLRQYPVGQGVFNINQRPVVDYQKTSIEDAISYVPQEHILFSKSVGDNIAVGNADASQEDILKAIETAAFTDDLNRMSKGLETAIGEKGVSISGGQKQRISIARAFLKNPDILILDDSLSAVDAKTEQAIIDNIQKERQEKTTIIVTHRLSAVNHADWVIVLEEGKIVEAGKPADLIANKGWYYEQYLRQQTKED</sequence>
<dbReference type="InterPro" id="IPR003439">
    <property type="entry name" value="ABC_transporter-like_ATP-bd"/>
</dbReference>
<dbReference type="PANTHER" id="PTHR43394:SF1">
    <property type="entry name" value="ATP-BINDING CASSETTE SUB-FAMILY B MEMBER 10, MITOCHONDRIAL"/>
    <property type="match status" value="1"/>
</dbReference>
<proteinExistence type="predicted"/>
<evidence type="ECO:0000256" key="6">
    <source>
        <dbReference type="ARBA" id="ARBA00022840"/>
    </source>
</evidence>
<dbReference type="InterPro" id="IPR036640">
    <property type="entry name" value="ABC1_TM_sf"/>
</dbReference>
<comment type="subcellular location">
    <subcellularLocation>
        <location evidence="1">Cell membrane</location>
        <topology evidence="1">Multi-pass membrane protein</topology>
    </subcellularLocation>
</comment>
<evidence type="ECO:0000313" key="13">
    <source>
        <dbReference type="Proteomes" id="UP000644875"/>
    </source>
</evidence>
<protein>
    <submittedName>
        <fullName evidence="12">ABC transporter ATP-binding protein</fullName>
    </submittedName>
</protein>
<evidence type="ECO:0000256" key="8">
    <source>
        <dbReference type="ARBA" id="ARBA00023136"/>
    </source>
</evidence>
<dbReference type="GO" id="GO:0015421">
    <property type="term" value="F:ABC-type oligopeptide transporter activity"/>
    <property type="evidence" value="ECO:0007669"/>
    <property type="project" value="TreeGrafter"/>
</dbReference>
<dbReference type="InterPro" id="IPR027417">
    <property type="entry name" value="P-loop_NTPase"/>
</dbReference>
<dbReference type="SUPFAM" id="SSF52540">
    <property type="entry name" value="P-loop containing nucleoside triphosphate hydrolases"/>
    <property type="match status" value="1"/>
</dbReference>
<dbReference type="FunFam" id="3.40.50.300:FF:000221">
    <property type="entry name" value="Multidrug ABC transporter ATP-binding protein"/>
    <property type="match status" value="1"/>
</dbReference>
<organism evidence="12 13">
    <name type="scientific">Streptococcus zalophi</name>
    <dbReference type="NCBI Taxonomy" id="640031"/>
    <lineage>
        <taxon>Bacteria</taxon>
        <taxon>Bacillati</taxon>
        <taxon>Bacillota</taxon>
        <taxon>Bacilli</taxon>
        <taxon>Lactobacillales</taxon>
        <taxon>Streptococcaceae</taxon>
        <taxon>Streptococcus</taxon>
    </lineage>
</organism>
<dbReference type="PROSITE" id="PS50929">
    <property type="entry name" value="ABC_TM1F"/>
    <property type="match status" value="1"/>
</dbReference>
<dbReference type="SUPFAM" id="SSF90123">
    <property type="entry name" value="ABC transporter transmembrane region"/>
    <property type="match status" value="1"/>
</dbReference>
<dbReference type="PANTHER" id="PTHR43394">
    <property type="entry name" value="ATP-DEPENDENT PERMEASE MDL1, MITOCHONDRIAL"/>
    <property type="match status" value="1"/>
</dbReference>
<dbReference type="SMART" id="SM00382">
    <property type="entry name" value="AAA"/>
    <property type="match status" value="1"/>
</dbReference>
<evidence type="ECO:0000259" key="10">
    <source>
        <dbReference type="PROSITE" id="PS50893"/>
    </source>
</evidence>
<evidence type="ECO:0000256" key="3">
    <source>
        <dbReference type="ARBA" id="ARBA00022475"/>
    </source>
</evidence>
<keyword evidence="4 9" id="KW-0812">Transmembrane</keyword>
<dbReference type="InterPro" id="IPR039421">
    <property type="entry name" value="Type_1_exporter"/>
</dbReference>
<keyword evidence="8 9" id="KW-0472">Membrane</keyword>
<evidence type="ECO:0000256" key="2">
    <source>
        <dbReference type="ARBA" id="ARBA00022448"/>
    </source>
</evidence>
<feature type="transmembrane region" description="Helical" evidence="9">
    <location>
        <begin position="57"/>
        <end position="80"/>
    </location>
</feature>
<keyword evidence="3" id="KW-1003">Cell membrane</keyword>
<feature type="transmembrane region" description="Helical" evidence="9">
    <location>
        <begin position="16"/>
        <end position="37"/>
    </location>
</feature>
<evidence type="ECO:0000256" key="7">
    <source>
        <dbReference type="ARBA" id="ARBA00022989"/>
    </source>
</evidence>
<dbReference type="PROSITE" id="PS50893">
    <property type="entry name" value="ABC_TRANSPORTER_2"/>
    <property type="match status" value="1"/>
</dbReference>
<reference evidence="12 13" key="1">
    <citation type="journal article" date="2021" name="Int. J. Syst. Evol. Microbiol.">
        <title>Streptococcus vicugnae sp. nov., isolated from faeces of alpacas (Vicugna pacos) and cattle (Bos taurus), Streptococcus zalophi sp. nov., and Streptococcus pacificus sp. nov., isolated from respiratory tract of California sea lions (Zalophus californianus).</title>
        <authorList>
            <person name="Volokhov D.V."/>
            <person name="Zagorodnyaya T.A."/>
            <person name="Shen Z."/>
            <person name="Blom J."/>
            <person name="Furtak V.A."/>
            <person name="Eisenberg T."/>
            <person name="Fan P."/>
            <person name="Jeong K.C."/>
            <person name="Gao Y."/>
            <person name="Zhang S."/>
            <person name="Amselle M."/>
        </authorList>
    </citation>
    <scope>NUCLEOTIDE SEQUENCE [LARGE SCALE GENOMIC DNA]</scope>
    <source>
        <strain evidence="13">CSL7508-lung</strain>
    </source>
</reference>
<accession>A0A934PAV1</accession>
<feature type="transmembrane region" description="Helical" evidence="9">
    <location>
        <begin position="153"/>
        <end position="175"/>
    </location>
</feature>
<dbReference type="InterPro" id="IPR017871">
    <property type="entry name" value="ABC_transporter-like_CS"/>
</dbReference>
<dbReference type="Gene3D" id="3.40.50.300">
    <property type="entry name" value="P-loop containing nucleotide triphosphate hydrolases"/>
    <property type="match status" value="1"/>
</dbReference>
<evidence type="ECO:0000256" key="1">
    <source>
        <dbReference type="ARBA" id="ARBA00004651"/>
    </source>
</evidence>